<protein>
    <recommendedName>
        <fullName evidence="1">DUF4283 domain-containing protein</fullName>
    </recommendedName>
</protein>
<dbReference type="Pfam" id="PF14111">
    <property type="entry name" value="DUF4283"/>
    <property type="match status" value="1"/>
</dbReference>
<dbReference type="InterPro" id="IPR025558">
    <property type="entry name" value="DUF4283"/>
</dbReference>
<sequence>MVMEEEMAGLNIDDGKEEVLSLRIDVGSQTVTYEGVQISDLRERRYLFKFYHEIDIERVINGTPWTFNNLLFVYRVGRNEDPM</sequence>
<evidence type="ECO:0000259" key="1">
    <source>
        <dbReference type="Pfam" id="PF14111"/>
    </source>
</evidence>
<proteinExistence type="predicted"/>
<dbReference type="Proteomes" id="UP000593561">
    <property type="component" value="Unassembled WGS sequence"/>
</dbReference>
<gene>
    <name evidence="2" type="ORF">Godav_020620</name>
</gene>
<dbReference type="AlphaFoldDB" id="A0A7J8R3P1"/>
<reference evidence="2 3" key="1">
    <citation type="journal article" date="2019" name="Genome Biol. Evol.">
        <title>Insights into the evolution of the New World diploid cottons (Gossypium, subgenus Houzingenia) based on genome sequencing.</title>
        <authorList>
            <person name="Grover C.E."/>
            <person name="Arick M.A. 2nd"/>
            <person name="Thrash A."/>
            <person name="Conover J.L."/>
            <person name="Sanders W.S."/>
            <person name="Peterson D.G."/>
            <person name="Frelichowski J.E."/>
            <person name="Scheffler J.A."/>
            <person name="Scheffler B.E."/>
            <person name="Wendel J.F."/>
        </authorList>
    </citation>
    <scope>NUCLEOTIDE SEQUENCE [LARGE SCALE GENOMIC DNA]</scope>
    <source>
        <strain evidence="2">27</strain>
        <tissue evidence="2">Leaf</tissue>
    </source>
</reference>
<accession>A0A7J8R3P1</accession>
<keyword evidence="3" id="KW-1185">Reference proteome</keyword>
<evidence type="ECO:0000313" key="2">
    <source>
        <dbReference type="EMBL" id="MBA0608391.1"/>
    </source>
</evidence>
<name>A0A7J8R3P1_GOSDV</name>
<evidence type="ECO:0000313" key="3">
    <source>
        <dbReference type="Proteomes" id="UP000593561"/>
    </source>
</evidence>
<comment type="caution">
    <text evidence="2">The sequence shown here is derived from an EMBL/GenBank/DDBJ whole genome shotgun (WGS) entry which is preliminary data.</text>
</comment>
<organism evidence="2 3">
    <name type="scientific">Gossypium davidsonii</name>
    <name type="common">Davidson's cotton</name>
    <name type="synonym">Gossypium klotzschianum subsp. davidsonii</name>
    <dbReference type="NCBI Taxonomy" id="34287"/>
    <lineage>
        <taxon>Eukaryota</taxon>
        <taxon>Viridiplantae</taxon>
        <taxon>Streptophyta</taxon>
        <taxon>Embryophyta</taxon>
        <taxon>Tracheophyta</taxon>
        <taxon>Spermatophyta</taxon>
        <taxon>Magnoliopsida</taxon>
        <taxon>eudicotyledons</taxon>
        <taxon>Gunneridae</taxon>
        <taxon>Pentapetalae</taxon>
        <taxon>rosids</taxon>
        <taxon>malvids</taxon>
        <taxon>Malvales</taxon>
        <taxon>Malvaceae</taxon>
        <taxon>Malvoideae</taxon>
        <taxon>Gossypium</taxon>
    </lineage>
</organism>
<dbReference type="EMBL" id="JABFAC010000003">
    <property type="protein sequence ID" value="MBA0608391.1"/>
    <property type="molecule type" value="Genomic_DNA"/>
</dbReference>
<feature type="domain" description="DUF4283" evidence="1">
    <location>
        <begin position="32"/>
        <end position="74"/>
    </location>
</feature>